<evidence type="ECO:0000313" key="1">
    <source>
        <dbReference type="EMBL" id="PKA61073.1"/>
    </source>
</evidence>
<gene>
    <name evidence="1" type="ORF">AXF42_Ash005969</name>
</gene>
<dbReference type="EMBL" id="KZ451932">
    <property type="protein sequence ID" value="PKA61073.1"/>
    <property type="molecule type" value="Genomic_DNA"/>
</dbReference>
<evidence type="ECO:0000313" key="2">
    <source>
        <dbReference type="Proteomes" id="UP000236161"/>
    </source>
</evidence>
<accession>A0A2I0AZU6</accession>
<reference evidence="1 2" key="1">
    <citation type="journal article" date="2017" name="Nature">
        <title>The Apostasia genome and the evolution of orchids.</title>
        <authorList>
            <person name="Zhang G.Q."/>
            <person name="Liu K.W."/>
            <person name="Li Z."/>
            <person name="Lohaus R."/>
            <person name="Hsiao Y.Y."/>
            <person name="Niu S.C."/>
            <person name="Wang J.Y."/>
            <person name="Lin Y.C."/>
            <person name="Xu Q."/>
            <person name="Chen L.J."/>
            <person name="Yoshida K."/>
            <person name="Fujiwara S."/>
            <person name="Wang Z.W."/>
            <person name="Zhang Y.Q."/>
            <person name="Mitsuda N."/>
            <person name="Wang M."/>
            <person name="Liu G.H."/>
            <person name="Pecoraro L."/>
            <person name="Huang H.X."/>
            <person name="Xiao X.J."/>
            <person name="Lin M."/>
            <person name="Wu X.Y."/>
            <person name="Wu W.L."/>
            <person name="Chen Y.Y."/>
            <person name="Chang S.B."/>
            <person name="Sakamoto S."/>
            <person name="Ohme-Takagi M."/>
            <person name="Yagi M."/>
            <person name="Zeng S.J."/>
            <person name="Shen C.Y."/>
            <person name="Yeh C.M."/>
            <person name="Luo Y.B."/>
            <person name="Tsai W.C."/>
            <person name="Van de Peer Y."/>
            <person name="Liu Z.J."/>
        </authorList>
    </citation>
    <scope>NUCLEOTIDE SEQUENCE [LARGE SCALE GENOMIC DNA]</scope>
    <source>
        <strain evidence="2">cv. Shenzhen</strain>
        <tissue evidence="1">Stem</tissue>
    </source>
</reference>
<protein>
    <submittedName>
        <fullName evidence="1">Uncharacterized protein</fullName>
    </submittedName>
</protein>
<dbReference type="AlphaFoldDB" id="A0A2I0AZU6"/>
<name>A0A2I0AZU6_9ASPA</name>
<proteinExistence type="predicted"/>
<keyword evidence="2" id="KW-1185">Reference proteome</keyword>
<sequence length="118" mass="13156">MEKDGGRRLEEEGCARRTAVVWERESENGKRETAGLRDHLSRPLRLLFLVLSPQLLRLVGSSYSNLSSSSPHAELLPSRCRRLAQISRRRHLTRNSRLVSVVASHRSLATVASSGTPA</sequence>
<organism evidence="1 2">
    <name type="scientific">Apostasia shenzhenica</name>
    <dbReference type="NCBI Taxonomy" id="1088818"/>
    <lineage>
        <taxon>Eukaryota</taxon>
        <taxon>Viridiplantae</taxon>
        <taxon>Streptophyta</taxon>
        <taxon>Embryophyta</taxon>
        <taxon>Tracheophyta</taxon>
        <taxon>Spermatophyta</taxon>
        <taxon>Magnoliopsida</taxon>
        <taxon>Liliopsida</taxon>
        <taxon>Asparagales</taxon>
        <taxon>Orchidaceae</taxon>
        <taxon>Apostasioideae</taxon>
        <taxon>Apostasia</taxon>
    </lineage>
</organism>
<dbReference type="Proteomes" id="UP000236161">
    <property type="component" value="Unassembled WGS sequence"/>
</dbReference>